<feature type="region of interest" description="Disordered" evidence="6">
    <location>
        <begin position="738"/>
        <end position="765"/>
    </location>
</feature>
<keyword evidence="7" id="KW-1133">Transmembrane helix</keyword>
<feature type="region of interest" description="Disordered" evidence="6">
    <location>
        <begin position="1334"/>
        <end position="1385"/>
    </location>
</feature>
<evidence type="ECO:0000259" key="8">
    <source>
        <dbReference type="Pfam" id="PF00746"/>
    </source>
</evidence>
<feature type="region of interest" description="Disordered" evidence="6">
    <location>
        <begin position="128"/>
        <end position="172"/>
    </location>
</feature>
<feature type="compositionally biased region" description="Polar residues" evidence="6">
    <location>
        <begin position="2139"/>
        <end position="2166"/>
    </location>
</feature>
<dbReference type="STRING" id="1229783.C273_08936"/>
<feature type="compositionally biased region" description="Polar residues" evidence="6">
    <location>
        <begin position="826"/>
        <end position="847"/>
    </location>
</feature>
<feature type="region of interest" description="Disordered" evidence="6">
    <location>
        <begin position="2105"/>
        <end position="2171"/>
    </location>
</feature>
<dbReference type="Proteomes" id="UP000009885">
    <property type="component" value="Unassembled WGS sequence"/>
</dbReference>
<feature type="domain" description="Bacterial Ig" evidence="9">
    <location>
        <begin position="2815"/>
        <end position="2898"/>
    </location>
</feature>
<dbReference type="RefSeq" id="WP_009384113.1">
    <property type="nucleotide sequence ID" value="NZ_AMSQ01000015.1"/>
</dbReference>
<feature type="compositionally biased region" description="Polar residues" evidence="6">
    <location>
        <begin position="1420"/>
        <end position="1462"/>
    </location>
</feature>
<dbReference type="PATRIC" id="fig|1229783.3.peg.1796"/>
<feature type="domain" description="Bacterial Ig" evidence="9">
    <location>
        <begin position="2902"/>
        <end position="2984"/>
    </location>
</feature>
<feature type="compositionally biased region" description="Low complexity" evidence="6">
    <location>
        <begin position="2457"/>
        <end position="2476"/>
    </location>
</feature>
<feature type="compositionally biased region" description="Polar residues" evidence="6">
    <location>
        <begin position="2557"/>
        <end position="2581"/>
    </location>
</feature>
<feature type="domain" description="Bacterial Ig" evidence="9">
    <location>
        <begin position="1353"/>
        <end position="1436"/>
    </location>
</feature>
<feature type="domain" description="Bacterial Ig" evidence="9">
    <location>
        <begin position="235"/>
        <end position="318"/>
    </location>
</feature>
<feature type="compositionally biased region" description="Low complexity" evidence="6">
    <location>
        <begin position="1344"/>
        <end position="1358"/>
    </location>
</feature>
<feature type="domain" description="Bacterial Ig" evidence="9">
    <location>
        <begin position="322"/>
        <end position="404"/>
    </location>
</feature>
<feature type="domain" description="Bacterial Ig" evidence="9">
    <location>
        <begin position="1181"/>
        <end position="1264"/>
    </location>
</feature>
<feature type="region of interest" description="Disordered" evidence="6">
    <location>
        <begin position="1523"/>
        <end position="1555"/>
    </location>
</feature>
<feature type="domain" description="Bacterial Ig" evidence="9">
    <location>
        <begin position="2385"/>
        <end position="2468"/>
    </location>
</feature>
<dbReference type="eggNOG" id="COG2911">
    <property type="taxonomic scope" value="Bacteria"/>
</dbReference>
<feature type="compositionally biased region" description="Polar residues" evidence="6">
    <location>
        <begin position="1794"/>
        <end position="1821"/>
    </location>
</feature>
<feature type="domain" description="Bacterial Ig" evidence="9">
    <location>
        <begin position="1526"/>
        <end position="1608"/>
    </location>
</feature>
<feature type="transmembrane region" description="Helical" evidence="7">
    <location>
        <begin position="3202"/>
        <end position="3220"/>
    </location>
</feature>
<feature type="domain" description="Gram-positive cocci surface proteins LPxTG" evidence="8">
    <location>
        <begin position="3187"/>
        <end position="3226"/>
    </location>
</feature>
<organism evidence="10 11">
    <name type="scientific">Staphylococcus massiliensis S46</name>
    <dbReference type="NCBI Taxonomy" id="1229783"/>
    <lineage>
        <taxon>Bacteria</taxon>
        <taxon>Bacillati</taxon>
        <taxon>Bacillota</taxon>
        <taxon>Bacilli</taxon>
        <taxon>Bacillales</taxon>
        <taxon>Staphylococcaceae</taxon>
        <taxon>Staphylococcus</taxon>
    </lineage>
</organism>
<feature type="domain" description="Bacterial Ig" evidence="9">
    <location>
        <begin position="837"/>
        <end position="920"/>
    </location>
</feature>
<feature type="compositionally biased region" description="Polar residues" evidence="6">
    <location>
        <begin position="2482"/>
        <end position="2496"/>
    </location>
</feature>
<feature type="domain" description="Bacterial Ig" evidence="9">
    <location>
        <begin position="1095"/>
        <end position="1178"/>
    </location>
</feature>
<proteinExistence type="predicted"/>
<feature type="compositionally biased region" description="Polar residues" evidence="6">
    <location>
        <begin position="1359"/>
        <end position="1385"/>
    </location>
</feature>
<dbReference type="Pfam" id="PF17936">
    <property type="entry name" value="Big_6"/>
    <property type="match status" value="36"/>
</dbReference>
<feature type="region of interest" description="Disordered" evidence="6">
    <location>
        <begin position="987"/>
        <end position="1027"/>
    </location>
</feature>
<feature type="domain" description="Bacterial Ig" evidence="9">
    <location>
        <begin position="1783"/>
        <end position="1866"/>
    </location>
</feature>
<feature type="compositionally biased region" description="Low complexity" evidence="6">
    <location>
        <begin position="1686"/>
        <end position="1703"/>
    </location>
</feature>
<feature type="domain" description="Bacterial Ig" evidence="9">
    <location>
        <begin position="2644"/>
        <end position="2726"/>
    </location>
</feature>
<evidence type="ECO:0000313" key="10">
    <source>
        <dbReference type="EMBL" id="EKU46817.1"/>
    </source>
</evidence>
<feature type="compositionally biased region" description="Low complexity" evidence="6">
    <location>
        <begin position="741"/>
        <end position="761"/>
    </location>
</feature>
<keyword evidence="3" id="KW-0964">Secreted</keyword>
<feature type="compositionally biased region" description="Polar residues" evidence="6">
    <location>
        <begin position="1533"/>
        <end position="1553"/>
    </location>
</feature>
<feature type="compositionally biased region" description="Polar residues" evidence="6">
    <location>
        <begin position="2736"/>
        <end position="2748"/>
    </location>
</feature>
<feature type="domain" description="Bacterial Ig" evidence="9">
    <location>
        <begin position="1010"/>
        <end position="1092"/>
    </location>
</feature>
<dbReference type="InterPro" id="IPR019931">
    <property type="entry name" value="LPXTG_anchor"/>
</dbReference>
<keyword evidence="2" id="KW-0134">Cell wall</keyword>
<feature type="region of interest" description="Disordered" evidence="6">
    <location>
        <begin position="817"/>
        <end position="848"/>
    </location>
</feature>
<gene>
    <name evidence="10" type="ORF">C273_08936</name>
</gene>
<feature type="compositionally biased region" description="Polar residues" evidence="6">
    <location>
        <begin position="161"/>
        <end position="172"/>
    </location>
</feature>
<feature type="compositionally biased region" description="Polar residues" evidence="6">
    <location>
        <begin position="1955"/>
        <end position="1997"/>
    </location>
</feature>
<evidence type="ECO:0000313" key="11">
    <source>
        <dbReference type="Proteomes" id="UP000009885"/>
    </source>
</evidence>
<dbReference type="EMBL" id="AMSQ01000015">
    <property type="protein sequence ID" value="EKU46817.1"/>
    <property type="molecule type" value="Genomic_DNA"/>
</dbReference>
<accession>K9AW97</accession>
<feature type="compositionally biased region" description="Polar residues" evidence="6">
    <location>
        <begin position="1016"/>
        <end position="1027"/>
    </location>
</feature>
<evidence type="ECO:0000259" key="9">
    <source>
        <dbReference type="Pfam" id="PF17936"/>
    </source>
</evidence>
<feature type="region of interest" description="Disordered" evidence="6">
    <location>
        <begin position="1159"/>
        <end position="1209"/>
    </location>
</feature>
<feature type="region of interest" description="Disordered" evidence="6">
    <location>
        <begin position="3145"/>
        <end position="3186"/>
    </location>
</feature>
<feature type="domain" description="Bacterial Ig" evidence="9">
    <location>
        <begin position="408"/>
        <end position="490"/>
    </location>
</feature>
<dbReference type="InterPro" id="IPR013783">
    <property type="entry name" value="Ig-like_fold"/>
</dbReference>
<feature type="domain" description="Bacterial Ig" evidence="9">
    <location>
        <begin position="2988"/>
        <end position="3070"/>
    </location>
</feature>
<feature type="domain" description="Bacterial Ig" evidence="9">
    <location>
        <begin position="2041"/>
        <end position="2124"/>
    </location>
</feature>
<feature type="region of interest" description="Disordered" evidence="6">
    <location>
        <begin position="1681"/>
        <end position="1740"/>
    </location>
</feature>
<feature type="domain" description="Bacterial Ig" evidence="9">
    <location>
        <begin position="2558"/>
        <end position="2640"/>
    </location>
</feature>
<feature type="domain" description="Bacterial Ig" evidence="9">
    <location>
        <begin position="2472"/>
        <end position="2554"/>
    </location>
</feature>
<dbReference type="InterPro" id="IPR041498">
    <property type="entry name" value="Big_6"/>
</dbReference>
<feature type="domain" description="Bacterial Ig" evidence="9">
    <location>
        <begin position="1955"/>
        <end position="2038"/>
    </location>
</feature>
<feature type="domain" description="Bacterial Ig" evidence="9">
    <location>
        <begin position="2213"/>
        <end position="2296"/>
    </location>
</feature>
<keyword evidence="11" id="KW-1185">Reference proteome</keyword>
<feature type="domain" description="Bacterial Ig" evidence="9">
    <location>
        <begin position="1"/>
        <end position="60"/>
    </location>
</feature>
<feature type="domain" description="Bacterial Ig" evidence="9">
    <location>
        <begin position="2127"/>
        <end position="2210"/>
    </location>
</feature>
<feature type="domain" description="Bacterial Ig" evidence="9">
    <location>
        <begin position="1268"/>
        <end position="1350"/>
    </location>
</feature>
<keyword evidence="7" id="KW-0472">Membrane</keyword>
<keyword evidence="7" id="KW-0812">Transmembrane</keyword>
<keyword evidence="5" id="KW-0572">Peptidoglycan-anchor</keyword>
<feature type="region of interest" description="Disordered" evidence="6">
    <location>
        <begin position="2451"/>
        <end position="2496"/>
    </location>
</feature>
<evidence type="ECO:0008006" key="12">
    <source>
        <dbReference type="Google" id="ProtNLM"/>
    </source>
</evidence>
<feature type="compositionally biased region" description="Polar residues" evidence="6">
    <location>
        <begin position="2054"/>
        <end position="2083"/>
    </location>
</feature>
<dbReference type="NCBIfam" id="NF033510">
    <property type="entry name" value="Ca_tandemer"/>
    <property type="match status" value="36"/>
</dbReference>
<feature type="region of interest" description="Disordered" evidence="6">
    <location>
        <begin position="1955"/>
        <end position="1999"/>
    </location>
</feature>
<name>K9AW97_9STAP</name>
<feature type="domain" description="Bacterial Ig" evidence="9">
    <location>
        <begin position="2299"/>
        <end position="2382"/>
    </location>
</feature>
<evidence type="ECO:0000256" key="1">
    <source>
        <dbReference type="ARBA" id="ARBA00004168"/>
    </source>
</evidence>
<feature type="region of interest" description="Disordered" evidence="6">
    <location>
        <begin position="3066"/>
        <end position="3094"/>
    </location>
</feature>
<evidence type="ECO:0000256" key="3">
    <source>
        <dbReference type="ARBA" id="ARBA00022525"/>
    </source>
</evidence>
<dbReference type="Gene3D" id="2.60.40.10">
    <property type="entry name" value="Immunoglobulins"/>
    <property type="match status" value="37"/>
</dbReference>
<evidence type="ECO:0000256" key="7">
    <source>
        <dbReference type="SAM" id="Phobius"/>
    </source>
</evidence>
<feature type="compositionally biased region" description="Low complexity" evidence="6">
    <location>
        <begin position="1078"/>
        <end position="1095"/>
    </location>
</feature>
<feature type="region of interest" description="Disordered" evidence="6">
    <location>
        <begin position="1595"/>
        <end position="1620"/>
    </location>
</feature>
<feature type="domain" description="Bacterial Ig" evidence="9">
    <location>
        <begin position="2729"/>
        <end position="2812"/>
    </location>
</feature>
<feature type="domain" description="Bacterial Ig" evidence="9">
    <location>
        <begin position="923"/>
        <end position="1006"/>
    </location>
</feature>
<feature type="compositionally biased region" description="Polar residues" evidence="6">
    <location>
        <begin position="907"/>
        <end position="919"/>
    </location>
</feature>
<evidence type="ECO:0000256" key="2">
    <source>
        <dbReference type="ARBA" id="ARBA00022512"/>
    </source>
</evidence>
<protein>
    <recommendedName>
        <fullName evidence="12">Biofilm-associated protein</fullName>
    </recommendedName>
</protein>
<feature type="region of interest" description="Disordered" evidence="6">
    <location>
        <begin position="1761"/>
        <end position="1821"/>
    </location>
</feature>
<feature type="compositionally biased region" description="Polar residues" evidence="6">
    <location>
        <begin position="1704"/>
        <end position="1740"/>
    </location>
</feature>
<feature type="compositionally biased region" description="Polar residues" evidence="6">
    <location>
        <begin position="1867"/>
        <end position="1892"/>
    </location>
</feature>
<sequence>STVTVTFPDGSTSTAVSDADGNYVVAIPESQDLIGGENISVKATDEAGNVSGEASTTVQDTSAPKAPVVNQVTSDDTAITGQAEPGSTVIVNFPDGSTSTDVADNEGNYSIEIPADIDLTGGETLPITATDQAGNTSPSTSTTVSDVTAPDAPVVDPVTSEDTTITGQAEPGSTVTVTFPDGSTSTGLTDESGHYVIAIPDSQDFSGGETINVISTDEAGNDSAQSTAQVTDVTAPDTPVVNPVTSEDTTITGQAEPGSTVTVTFPNGTTSTATTTEDGSYTVVIPEGVDLQGNEVLPVTSTDKAGNESGVVTTTVSDATNPDTPTVNPISSEDTTLTGTAEPNSTVSVTFPDGSISTVVTDESGHYEVAIPESQDLVGGESLVVTSTDEAGNTSNEASVTVSDVTPPEAPVVDAVDSNDIVITGQAEPGSTVTVTFPDGVTGTGIADETGQYIIEVPDTVDLTGGEVLPVSATDKAGNESGVTTTTVSDVTAPSVPSIQPVTSDDTFITGNAEPGSSVTVTFPDGSVSTGLTDAEGNYTIAIPENIDLVGGETLPVMATDASGNASSEATTTVQDTTPPEAPVVNPISSEDTVLTGIAEPGATVTVTFEDGTTGSTIADAEGNYTIVVPNTVDLIGGEVLPVTATDGQGNQSQTSEVIVTDMTAPTTPTVFPITSEDSEIIGTGEPGSTVTITFPDGSSSTTTVNEDGSYTMPIPETIDLVGDEVLVVTSTDEAGNASGDVTTTVTDATTPETPVVNPVTSEDTNITGIAEPGSTVTVSFPDGTTGTGVANDEGQFVISIPESVDLTGGEVLPVTATDKAGNESGEATTTVEDTSAPNAPTINPVTSEDGYITGVAEAGSTVTVTFPDGSISTAIVDANGDYTIVIPEGVDLTGGEVLPITATDQNNNQSEASSTTVEDVTAPDAPVVNPVTSEDVVVTGQAEPGSTVTVEFPNGITSTATADENGHYVVDIPEQLDLIGGETLNVTASDSNGNTSEQASTDVADQTPPLAPTVNPVTSEDTQISGTAEPNTTVTIAFPNGTTSTVTADDNGDYVLDIPENIDLTGDETLTVTATDASDNTSTETTTTVTDSTAPNVPTVNPVTSEDTQITGTAEPGSTVTVTFPDGSTTTGTVDENGNYVVDIPSNVDLTGGETLPITSTDNDGNTSEQATTTVSDATAPDAPTVNPVTSEDTTITGQAEPGSTVTVTFPDGSTSTGVADENGNYVVAIPTDQDLTGNEPVVVTTEDKAGNTSAQATTTVQDVTPPVAPTINPVTSEDTTITGTAEPGSTVTVMFEDGTTGSAITDAEGNYTITIPEGVDLVGGEVLPIIATDDSGNASNETTTTVTDTTAPVTPTINPVSSDDTTITGQAEPGSTVTVTFPDGTTSTGITDENGAYVIVIPEGVDLTGGETLPIVSTDDSGNASQEASTTVVDTTAPETPSINPVTSEDATITGTAEPGSTVTVTFPDGTTSTATTDESGQYVIHIPSSVDLVGGETLPITTTDKDGNESGEAVTTVEDTTPPLAPVVNPVTSEDSTVTGTAEPGSTVTVTFPDGSVSTGLADPEGNYTIAIPENVELVGGENIVVNATDETGNASTESSTTVEDVTPPSAPTINPVTSEDATITGQAEPGSTVTVTFPDGTTSTTIADENGNYVIDIPTTVDFEGGETIPVTATDEAGNQSTEMTTTVTDTTAPSVPTVNPVTSEDTQVTGTAEPGSNVTVTFPDGTTSTGITDENGNYVIEIPSNVDLTGGETLPITSTDKDGNESEQATTTVTDTTAPTVPTVNPVTSEDTTVTGTAEPGSTVTVTFPDGSTSTGVTDENGHYVVAIPNEVDLIGNEVLVVDVTDQSGNVSDDGSVEVEDTTQPSAPIINPVTSEDTTVTGTAEPGSTVTVTFPDGMTSTGIADENGNYVVEIPSNVDLTGGETLPITATDEAGNESEQATTTVTDISAPTVPTVNPVTSEDTQVTGTAEPGSTVTVTFPDGTTSTGTADENGNYVVEIPSNVDLTGGETLPITSTDKDGNESEQATTTVMDTTAPTVPTVNRVTSEDTQVTGTAEPGSTVTVTFPDGTTSTGTADENGNYVVDIPSNVDLTGGETLPITSTDKEGNESEQATTTVTDTTAPTVPTVNPVTSEDAQVTGTAEPGSTVTVTFPDGSTSTGTADEDGNYVVDIPSNVDLTGDETLVVQATDKDNNTSNEATINVQDTTAPIVPTINEVTSDDIQITGTAEPGSTVTVTFPDGTTSTAITDGEGNYVVDIPSNVDLTGGEILPVTATDQTGNTSEEAATTVTDTTAPNAPVVYPVTSESTEITGEAEPGSTVTVTFPDGSISTGITDEDGNYTIAIPETIDLVGNEHLEVVATDKDGNASEQSNVTVSDTTAPEAPIVDPVTSDATEITGTAEPGSTVTVTFPDGSTSTSIVNEDGSYVVSIPEGIDLIGGETLPVKVTDASGNESNETTTTVTDTTKPSVPTIDPITSEDTQITGTAEPGSTVTVTFPDGSIATGETDETGHYVISIPPAKDLEGGEVLPVISTDKNGNSSDEAIITVTDQTEPNAPTINPVNSEDTQITGTAEPGSTVTVTFPDGTTGTATTDDNGNYVIEIPPTVDLTGGETLPVTATDTSNNQSETTTVTVSDKTSPETPTVNPITSEDSQITGTAEPGSTVTVTFPDGTTSTTTTDENGNYVIEIPEGTDLEGSETISVTATDKDGNQSETATTTVVDKTAPDAPTINPVTSEDTQVTGTAEPGTTVTVVFPDGTTGSTTTDENGNYVIPIPEHVDLTGGETLEVSVTDKGNNQSDNATTTVTDTTAPSVPTVNPVTSEDTTVVGTAEPGSTVTVTFPDGSTVTTTANEDGNYEVKIPEDVVLIGNEIIHVHATDQDGNDSEEASTTVKDVTPPEKPTVNPVNESDAVITGHAEPGSTITVAFPDETTSSTTVNQDGSFEVQVPPHIELTGDETLVVTATDQAHNTSDKAEVTVTDLTQPARPHVDDVFIGDDTISGTGEPNTTIKVNLPNGEEVTTTVDQNGEWVVEVPRDVKLEGQDTIKVVSIDTAHNPSKAVTSTVTDQEAQPVVNPPQVNPIDVEKGEVTGTSEPGQIIRITYPNVTTTTTKADENGQWHAQIPEDMNLEPTDTILVTASNERGSTSDMHQSSIKQGEGHQSTARETAQQTDKGSTASEKAKEALEALPETGISNLNRAGLIGGTMIAALGFFILAYRRRKDEEETEEEK</sequence>
<dbReference type="NCBIfam" id="TIGR01167">
    <property type="entry name" value="LPXTG_anchor"/>
    <property type="match status" value="1"/>
</dbReference>
<reference evidence="10 11" key="1">
    <citation type="journal article" date="2013" name="Genome Announc.">
        <title>Genome Sequence of Staphylococcus massiliensis Strain S46, Isolated from the Surface of Healthy Human Skin.</title>
        <authorList>
            <person name="Srivastav R."/>
            <person name="Singh A."/>
            <person name="Jangir P.K."/>
            <person name="Kumari C."/>
            <person name="Muduli S."/>
            <person name="Sharma R."/>
        </authorList>
    </citation>
    <scope>NUCLEOTIDE SEQUENCE [LARGE SCALE GENOMIC DNA]</scope>
    <source>
        <strain evidence="10 11">S46</strain>
    </source>
</reference>
<feature type="compositionally biased region" description="Low complexity" evidence="6">
    <location>
        <begin position="1775"/>
        <end position="1793"/>
    </location>
</feature>
<feature type="non-terminal residue" evidence="10">
    <location>
        <position position="1"/>
    </location>
</feature>
<feature type="domain" description="Bacterial Ig" evidence="9">
    <location>
        <begin position="752"/>
        <end position="834"/>
    </location>
</feature>
<feature type="region of interest" description="Disordered" evidence="6">
    <location>
        <begin position="2557"/>
        <end position="2588"/>
    </location>
</feature>
<feature type="domain" description="Bacterial Ig" evidence="9">
    <location>
        <begin position="63"/>
        <end position="146"/>
    </location>
</feature>
<feature type="domain" description="Bacterial Ig" evidence="9">
    <location>
        <begin position="665"/>
        <end position="748"/>
    </location>
</feature>
<feature type="region of interest" description="Disordered" evidence="6">
    <location>
        <begin position="1418"/>
        <end position="1462"/>
    </location>
</feature>
<feature type="domain" description="Bacterial Ig" evidence="9">
    <location>
        <begin position="1439"/>
        <end position="1522"/>
    </location>
</feature>
<feature type="domain" description="Bacterial Ig" evidence="9">
    <location>
        <begin position="580"/>
        <end position="662"/>
    </location>
</feature>
<comment type="caution">
    <text evidence="10">The sequence shown here is derived from an EMBL/GenBank/DDBJ whole genome shotgun (WGS) entry which is preliminary data.</text>
</comment>
<evidence type="ECO:0000256" key="6">
    <source>
        <dbReference type="SAM" id="MobiDB-lite"/>
    </source>
</evidence>
<feature type="region of interest" description="Disordered" evidence="6">
    <location>
        <begin position="2054"/>
        <end position="2086"/>
    </location>
</feature>
<feature type="region of interest" description="Disordered" evidence="6">
    <location>
        <begin position="314"/>
        <end position="344"/>
    </location>
</feature>
<feature type="compositionally biased region" description="Low complexity" evidence="6">
    <location>
        <begin position="1599"/>
        <end position="1610"/>
    </location>
</feature>
<feature type="compositionally biased region" description="Low complexity" evidence="6">
    <location>
        <begin position="2803"/>
        <end position="2820"/>
    </location>
</feature>
<feature type="compositionally biased region" description="Low complexity" evidence="6">
    <location>
        <begin position="136"/>
        <end position="160"/>
    </location>
</feature>
<feature type="region of interest" description="Disordered" evidence="6">
    <location>
        <begin position="1852"/>
        <end position="1892"/>
    </location>
</feature>
<feature type="domain" description="Bacterial Ig" evidence="9">
    <location>
        <begin position="1612"/>
        <end position="1694"/>
    </location>
</feature>
<feature type="compositionally biased region" description="Polar residues" evidence="6">
    <location>
        <begin position="987"/>
        <end position="1005"/>
    </location>
</feature>
<feature type="domain" description="Bacterial Ig" evidence="9">
    <location>
        <begin position="493"/>
        <end position="576"/>
    </location>
</feature>
<feature type="region of interest" description="Disordered" evidence="6">
    <location>
        <begin position="1078"/>
        <end position="1126"/>
    </location>
</feature>
<dbReference type="Pfam" id="PF00746">
    <property type="entry name" value="Gram_pos_anchor"/>
    <property type="match status" value="1"/>
</dbReference>
<feature type="compositionally biased region" description="Low complexity" evidence="6">
    <location>
        <begin position="2667"/>
        <end position="2684"/>
    </location>
</feature>
<comment type="subcellular location">
    <subcellularLocation>
        <location evidence="1">Secreted</location>
        <location evidence="1">Cell wall</location>
        <topology evidence="1">Peptidoglycan-anchor</topology>
    </subcellularLocation>
</comment>
<feature type="compositionally biased region" description="Polar residues" evidence="6">
    <location>
        <begin position="3145"/>
        <end position="3177"/>
    </location>
</feature>
<feature type="domain" description="Bacterial Ig" evidence="9">
    <location>
        <begin position="1697"/>
        <end position="1780"/>
    </location>
</feature>
<feature type="compositionally biased region" description="Polar residues" evidence="6">
    <location>
        <begin position="2622"/>
        <end position="2661"/>
    </location>
</feature>
<feature type="region of interest" description="Disordered" evidence="6">
    <location>
        <begin position="907"/>
        <end position="928"/>
    </location>
</feature>
<feature type="region of interest" description="Disordered" evidence="6">
    <location>
        <begin position="2728"/>
        <end position="2748"/>
    </location>
</feature>
<feature type="domain" description="Bacterial Ig" evidence="9">
    <location>
        <begin position="149"/>
        <end position="232"/>
    </location>
</feature>
<feature type="compositionally biased region" description="Polar residues" evidence="6">
    <location>
        <begin position="1096"/>
        <end position="1126"/>
    </location>
</feature>
<feature type="compositionally biased region" description="Polar residues" evidence="6">
    <location>
        <begin position="1274"/>
        <end position="1288"/>
    </location>
</feature>
<feature type="region of interest" description="Disordered" evidence="6">
    <location>
        <begin position="2796"/>
        <end position="2825"/>
    </location>
</feature>
<evidence type="ECO:0000256" key="4">
    <source>
        <dbReference type="ARBA" id="ARBA00022729"/>
    </source>
</evidence>
<dbReference type="eggNOG" id="COG1404">
    <property type="taxonomic scope" value="Bacteria"/>
</dbReference>
<feature type="compositionally biased region" description="Low complexity" evidence="6">
    <location>
        <begin position="2119"/>
        <end position="2137"/>
    </location>
</feature>
<keyword evidence="4" id="KW-0732">Signal</keyword>
<feature type="domain" description="Bacterial Ig" evidence="9">
    <location>
        <begin position="1870"/>
        <end position="1952"/>
    </location>
</feature>
<feature type="compositionally biased region" description="Polar residues" evidence="6">
    <location>
        <begin position="1188"/>
        <end position="1209"/>
    </location>
</feature>
<feature type="compositionally biased region" description="Polar residues" evidence="6">
    <location>
        <begin position="1159"/>
        <end position="1178"/>
    </location>
</feature>
<evidence type="ECO:0000256" key="5">
    <source>
        <dbReference type="ARBA" id="ARBA00023088"/>
    </source>
</evidence>
<feature type="region of interest" description="Disordered" evidence="6">
    <location>
        <begin position="1266"/>
        <end position="1288"/>
    </location>
</feature>
<feature type="region of interest" description="Disordered" evidence="6">
    <location>
        <begin position="2622"/>
        <end position="2685"/>
    </location>
</feature>
<feature type="region of interest" description="Disordered" evidence="6">
    <location>
        <begin position="2883"/>
        <end position="2911"/>
    </location>
</feature>